<dbReference type="EMBL" id="CM056743">
    <property type="protein sequence ID" value="KAJ8672569.1"/>
    <property type="molecule type" value="Genomic_DNA"/>
</dbReference>
<dbReference type="Proteomes" id="UP001239111">
    <property type="component" value="Chromosome 3"/>
</dbReference>
<evidence type="ECO:0000313" key="2">
    <source>
        <dbReference type="Proteomes" id="UP001239111"/>
    </source>
</evidence>
<name>A0ACC2NNA5_9HYME</name>
<evidence type="ECO:0000313" key="1">
    <source>
        <dbReference type="EMBL" id="KAJ8672569.1"/>
    </source>
</evidence>
<gene>
    <name evidence="1" type="ORF">QAD02_003828</name>
</gene>
<protein>
    <submittedName>
        <fullName evidence="1">Uncharacterized protein</fullName>
    </submittedName>
</protein>
<comment type="caution">
    <text evidence="1">The sequence shown here is derived from an EMBL/GenBank/DDBJ whole genome shotgun (WGS) entry which is preliminary data.</text>
</comment>
<keyword evidence="2" id="KW-1185">Reference proteome</keyword>
<accession>A0ACC2NNA5</accession>
<organism evidence="1 2">
    <name type="scientific">Eretmocerus hayati</name>
    <dbReference type="NCBI Taxonomy" id="131215"/>
    <lineage>
        <taxon>Eukaryota</taxon>
        <taxon>Metazoa</taxon>
        <taxon>Ecdysozoa</taxon>
        <taxon>Arthropoda</taxon>
        <taxon>Hexapoda</taxon>
        <taxon>Insecta</taxon>
        <taxon>Pterygota</taxon>
        <taxon>Neoptera</taxon>
        <taxon>Endopterygota</taxon>
        <taxon>Hymenoptera</taxon>
        <taxon>Apocrita</taxon>
        <taxon>Proctotrupomorpha</taxon>
        <taxon>Chalcidoidea</taxon>
        <taxon>Aphelinidae</taxon>
        <taxon>Aphelininae</taxon>
        <taxon>Eretmocerus</taxon>
    </lineage>
</organism>
<proteinExistence type="predicted"/>
<reference evidence="1" key="1">
    <citation type="submission" date="2023-04" db="EMBL/GenBank/DDBJ databases">
        <title>A chromosome-level genome assembly of the parasitoid wasp Eretmocerus hayati.</title>
        <authorList>
            <person name="Zhong Y."/>
            <person name="Liu S."/>
            <person name="Liu Y."/>
        </authorList>
    </citation>
    <scope>NUCLEOTIDE SEQUENCE</scope>
    <source>
        <strain evidence="1">ZJU_SS_LIU_2023</strain>
    </source>
</reference>
<sequence>MKMTQLDLFIKVSDDILAEACPGCKLNLDLMQSTQSVPREESMYIPYADRDTKSRDLTRTTGQVSSSKVYDSLQSDRSEIVSDSLERIPRSAQHKNEPVGPYVDNNKAASRTALNPKYQTPQRIQEFSIPPSKTNSMEAPKPKPPPGPNFVTPNSNPSGPRSIPANRPSTGTTPSKTNSVEAPKPKTPADPNFVTQSLSISPSQKPAKGKIIPSGSVIKPKLQVSMLANYLGKYSSYGKTLMLFVQEMLQGITSHISIQNKTDK</sequence>